<dbReference type="AlphaFoldDB" id="A0A3A4R434"/>
<keyword evidence="4" id="KW-0066">ATP synthesis</keyword>
<evidence type="ECO:0000313" key="5">
    <source>
        <dbReference type="EMBL" id="RJP57577.1"/>
    </source>
</evidence>
<evidence type="ECO:0000256" key="3">
    <source>
        <dbReference type="ARBA" id="ARBA00023065"/>
    </source>
</evidence>
<dbReference type="NCBIfam" id="TIGR00309">
    <property type="entry name" value="V_ATPase_subD"/>
    <property type="match status" value="1"/>
</dbReference>
<dbReference type="GO" id="GO:0042777">
    <property type="term" value="P:proton motive force-driven plasma membrane ATP synthesis"/>
    <property type="evidence" value="ECO:0007669"/>
    <property type="project" value="UniProtKB-UniRule"/>
</dbReference>
<comment type="caution">
    <text evidence="5">The sequence shown here is derived from an EMBL/GenBank/DDBJ whole genome shotgun (WGS) entry which is preliminary data.</text>
</comment>
<dbReference type="GO" id="GO:0046961">
    <property type="term" value="F:proton-transporting ATPase activity, rotational mechanism"/>
    <property type="evidence" value="ECO:0007669"/>
    <property type="project" value="InterPro"/>
</dbReference>
<evidence type="ECO:0000256" key="4">
    <source>
        <dbReference type="HAMAP-Rule" id="MF_00271"/>
    </source>
</evidence>
<dbReference type="GO" id="GO:0016787">
    <property type="term" value="F:hydrolase activity"/>
    <property type="evidence" value="ECO:0007669"/>
    <property type="project" value="UniProtKB-KW"/>
</dbReference>
<dbReference type="PANTHER" id="PTHR11671">
    <property type="entry name" value="V-TYPE ATP SYNTHASE SUBUNIT D"/>
    <property type="match status" value="1"/>
</dbReference>
<dbReference type="GO" id="GO:0046933">
    <property type="term" value="F:proton-transporting ATP synthase activity, rotational mechanism"/>
    <property type="evidence" value="ECO:0007669"/>
    <property type="project" value="UniProtKB-UniRule"/>
</dbReference>
<proteinExistence type="inferred from homology"/>
<dbReference type="Pfam" id="PF01813">
    <property type="entry name" value="ATP-synt_D"/>
    <property type="match status" value="1"/>
</dbReference>
<dbReference type="InterPro" id="IPR002699">
    <property type="entry name" value="V_ATPase_D"/>
</dbReference>
<protein>
    <recommendedName>
        <fullName evidence="4">V-type ATP synthase subunit D</fullName>
    </recommendedName>
    <alternativeName>
        <fullName evidence="4">V-ATPase subunit D</fullName>
    </alternativeName>
</protein>
<name>A0A3A4R434_9BACT</name>
<comment type="function">
    <text evidence="4">Produces ATP from ADP in the presence of a proton gradient across the membrane.</text>
</comment>
<comment type="similarity">
    <text evidence="1 4">Belongs to the V-ATPase D subunit family.</text>
</comment>
<evidence type="ECO:0000256" key="2">
    <source>
        <dbReference type="ARBA" id="ARBA00022448"/>
    </source>
</evidence>
<gene>
    <name evidence="4" type="primary">atpD</name>
    <name evidence="5" type="ORF">C4541_09905</name>
</gene>
<evidence type="ECO:0000256" key="1">
    <source>
        <dbReference type="ARBA" id="ARBA00005850"/>
    </source>
</evidence>
<evidence type="ECO:0000313" key="6">
    <source>
        <dbReference type="Proteomes" id="UP000266426"/>
    </source>
</evidence>
<accession>A0A3A4R434</accession>
<dbReference type="Gene3D" id="1.10.287.3240">
    <property type="match status" value="1"/>
</dbReference>
<organism evidence="5 6">
    <name type="scientific">Candidatus Auribacter fodinae</name>
    <dbReference type="NCBI Taxonomy" id="2093366"/>
    <lineage>
        <taxon>Bacteria</taxon>
        <taxon>Pseudomonadati</taxon>
        <taxon>Candidatus Auribacterota</taxon>
        <taxon>Candidatus Auribacteria</taxon>
        <taxon>Candidatus Auribacterales</taxon>
        <taxon>Candidatus Auribacteraceae</taxon>
        <taxon>Candidatus Auribacter</taxon>
    </lineage>
</organism>
<keyword evidence="2 4" id="KW-0813">Transport</keyword>
<sequence>MARFDIAPTKTNYMNLKQQLNFAAEGHQLLEQKRDIIVAELLGMIGTASEIQDKVDGLIKEAYLLLDRALVSLGRDKLAEMRASIPIKTMVSTSSRKVMGLNLPVVDVSVTEKKPYYSFLGTDLSLDAAVSKFHEILNDLGKLAQLRISVLRLAKEAQKTMRRVNALEKIYLPDYKDTIDYIQNALDEADRQAFFVTKLIKNRLKSKP</sequence>
<keyword evidence="5" id="KW-0378">Hydrolase</keyword>
<dbReference type="Proteomes" id="UP000266426">
    <property type="component" value="Unassembled WGS sequence"/>
</dbReference>
<keyword evidence="3 4" id="KW-0406">Ion transport</keyword>
<reference evidence="5 6" key="1">
    <citation type="journal article" date="2017" name="ISME J.">
        <title>Energy and carbon metabolisms in a deep terrestrial subsurface fluid microbial community.</title>
        <authorList>
            <person name="Momper L."/>
            <person name="Jungbluth S.P."/>
            <person name="Lee M.D."/>
            <person name="Amend J.P."/>
        </authorList>
    </citation>
    <scope>NUCLEOTIDE SEQUENCE [LARGE SCALE GENOMIC DNA]</scope>
    <source>
        <strain evidence="5">SURF_26</strain>
    </source>
</reference>
<keyword evidence="4" id="KW-0375">Hydrogen ion transport</keyword>
<dbReference type="GO" id="GO:0005524">
    <property type="term" value="F:ATP binding"/>
    <property type="evidence" value="ECO:0007669"/>
    <property type="project" value="UniProtKB-UniRule"/>
</dbReference>
<dbReference type="EMBL" id="QZJZ01000078">
    <property type="protein sequence ID" value="RJP57577.1"/>
    <property type="molecule type" value="Genomic_DNA"/>
</dbReference>
<dbReference type="HAMAP" id="MF_00271">
    <property type="entry name" value="ATP_synth_D_arch"/>
    <property type="match status" value="1"/>
</dbReference>